<feature type="region of interest" description="Disordered" evidence="5">
    <location>
        <begin position="957"/>
        <end position="1013"/>
    </location>
</feature>
<dbReference type="AlphaFoldDB" id="A0AA38S508"/>
<feature type="compositionally biased region" description="Basic and acidic residues" evidence="5">
    <location>
        <begin position="56"/>
        <end position="66"/>
    </location>
</feature>
<feature type="compositionally biased region" description="Pro residues" evidence="5">
    <location>
        <begin position="598"/>
        <end position="608"/>
    </location>
</feature>
<name>A0AA38S508_9PEZI</name>
<evidence type="ECO:0000256" key="3">
    <source>
        <dbReference type="ARBA" id="ARBA00022833"/>
    </source>
</evidence>
<dbReference type="SUPFAM" id="SSF90229">
    <property type="entry name" value="CCCH zinc finger"/>
    <property type="match status" value="1"/>
</dbReference>
<feature type="compositionally biased region" description="Low complexity" evidence="5">
    <location>
        <begin position="816"/>
        <end position="831"/>
    </location>
</feature>
<evidence type="ECO:0000313" key="8">
    <source>
        <dbReference type="Proteomes" id="UP001174694"/>
    </source>
</evidence>
<dbReference type="GO" id="GO:0008270">
    <property type="term" value="F:zinc ion binding"/>
    <property type="evidence" value="ECO:0007669"/>
    <property type="project" value="UniProtKB-KW"/>
</dbReference>
<feature type="compositionally biased region" description="Polar residues" evidence="5">
    <location>
        <begin position="245"/>
        <end position="277"/>
    </location>
</feature>
<feature type="zinc finger region" description="C3H1-type" evidence="4">
    <location>
        <begin position="1015"/>
        <end position="1040"/>
    </location>
</feature>
<evidence type="ECO:0000256" key="5">
    <source>
        <dbReference type="SAM" id="MobiDB-lite"/>
    </source>
</evidence>
<keyword evidence="1 4" id="KW-0479">Metal-binding</keyword>
<dbReference type="InterPro" id="IPR000571">
    <property type="entry name" value="Znf_CCCH"/>
</dbReference>
<feature type="region of interest" description="Disordered" evidence="5">
    <location>
        <begin position="26"/>
        <end position="67"/>
    </location>
</feature>
<protein>
    <submittedName>
        <fullName evidence="7">C-x8-c-x5-c-x3-h type zinc finger protein</fullName>
    </submittedName>
</protein>
<feature type="region of interest" description="Disordered" evidence="5">
    <location>
        <begin position="241"/>
        <end position="480"/>
    </location>
</feature>
<evidence type="ECO:0000313" key="7">
    <source>
        <dbReference type="EMBL" id="KAJ9156375.1"/>
    </source>
</evidence>
<gene>
    <name evidence="7" type="ORF">NKR23_g1278</name>
</gene>
<sequence length="1040" mass="113646">MASLDRELRQLIQAKDLTWDQYKNKIKRPQQRGAGSAVAISQSLDEPDEGDEDPDTPARSETRPEDPAEAAYWDAWGIVDIDRFGTRDATGIATAVAEYGKLIRTLSEQMSVEKKKLKQADQAGREADVIRLKDDVALRQLALQKAFEAGEEFGDPQVLANLGGNKKLVSDLVTALIHAYNSSDFTGPFAKSVLRLMAHITTITHELLFVSLRFKPIHKKFLAKGDEEVKALVDEIVANAESRSEAVSKSNNEGGSTDAKSSTPDPTNSLTSQTKMAITSDPKKMAAVEIAKQKSSGAGARVPSDSSPSKRPRDDEPDSRNVKKVAVESATGGAPQPTKVAAPKAVPNGTNQATQPKRWAGTGLLPGKSRPVAKPVSKVGSNKPDSSKPEPPKTPAAASTKREVPKTTSSKPEPPKNRKSESDKSEPPSSGRSVLGALLEEIAKPKKAPPPAPTPDSSSEISETPEEKERRLRKEKRRKLRVTWKEDLTQVRVFHKDDAEDDEINSMVPGARDERSEGLSLKRGHEEGIKLDEDEDDDPPYRPWEAPNPIDFSVIPNEKRQKSFVTRGGVLEFETDQQKFIRERESREIMAYYEHPSQIPPTPRSPRPVPEKEPALPAAQGAYLLSSTPQLQEIHRRWKDVDQSGLMKALRNALERGETSGTRSGAGHVPSKIVDPAAVLTGLGTLASSSQQAALPYSEQRGLPQDVLARQQLTSLSRDDQVLELLRRVKSWKDPEPSQPRTLRRHDYPDVKLQQAADAVEEIAEMLKGRPFPPTEPPEWLKEDATRMAEWWHGYTRDKQREAQRLQEGQSLSTMQVSQPAQPASVQQAATSAQDSNTAAWMAYYAQLSQAQPQQQNPYAQYYATYTAQAKPSQQPTPAQLSADPNSQLQALLATLGSGPQSTQHTSAPSGVTDPQLQALLASMAATPQAAPAMNASNPSDPAYQAYMLALAQYAAGQQQPSNGDSNGASAQTHEQQSRQQKGQTSNPRSGSSSRGDKSSSSSIPPHLRGINREKIGTKPCVFWANGTCNKGDKCTFRHD</sequence>
<feature type="compositionally biased region" description="Acidic residues" evidence="5">
    <location>
        <begin position="45"/>
        <end position="55"/>
    </location>
</feature>
<dbReference type="Proteomes" id="UP001174694">
    <property type="component" value="Unassembled WGS sequence"/>
</dbReference>
<feature type="compositionally biased region" description="Basic and acidic residues" evidence="5">
    <location>
        <begin position="413"/>
        <end position="426"/>
    </location>
</feature>
<evidence type="ECO:0000256" key="2">
    <source>
        <dbReference type="ARBA" id="ARBA00022771"/>
    </source>
</evidence>
<comment type="caution">
    <text evidence="7">The sequence shown here is derived from an EMBL/GenBank/DDBJ whole genome shotgun (WGS) entry which is preliminary data.</text>
</comment>
<feature type="region of interest" description="Disordered" evidence="5">
    <location>
        <begin position="593"/>
        <end position="615"/>
    </location>
</feature>
<proteinExistence type="predicted"/>
<feature type="compositionally biased region" description="Basic and acidic residues" evidence="5">
    <location>
        <begin position="311"/>
        <end position="321"/>
    </location>
</feature>
<dbReference type="EMBL" id="JANBVO010000002">
    <property type="protein sequence ID" value="KAJ9156375.1"/>
    <property type="molecule type" value="Genomic_DNA"/>
</dbReference>
<keyword evidence="3 4" id="KW-0862">Zinc</keyword>
<dbReference type="InterPro" id="IPR036855">
    <property type="entry name" value="Znf_CCCH_sf"/>
</dbReference>
<feature type="compositionally biased region" description="Low complexity" evidence="5">
    <location>
        <begin position="989"/>
        <end position="1003"/>
    </location>
</feature>
<feature type="region of interest" description="Disordered" evidence="5">
    <location>
        <begin position="802"/>
        <end position="831"/>
    </location>
</feature>
<keyword evidence="8" id="KW-1185">Reference proteome</keyword>
<reference evidence="7" key="1">
    <citation type="submission" date="2022-07" db="EMBL/GenBank/DDBJ databases">
        <title>Fungi with potential for degradation of polypropylene.</title>
        <authorList>
            <person name="Gostincar C."/>
        </authorList>
    </citation>
    <scope>NUCLEOTIDE SEQUENCE</scope>
    <source>
        <strain evidence="7">EXF-13308</strain>
    </source>
</reference>
<organism evidence="7 8">
    <name type="scientific">Pleurostoma richardsiae</name>
    <dbReference type="NCBI Taxonomy" id="41990"/>
    <lineage>
        <taxon>Eukaryota</taxon>
        <taxon>Fungi</taxon>
        <taxon>Dikarya</taxon>
        <taxon>Ascomycota</taxon>
        <taxon>Pezizomycotina</taxon>
        <taxon>Sordariomycetes</taxon>
        <taxon>Sordariomycetidae</taxon>
        <taxon>Calosphaeriales</taxon>
        <taxon>Pleurostomataceae</taxon>
        <taxon>Pleurostoma</taxon>
    </lineage>
</organism>
<accession>A0AA38S508</accession>
<feature type="domain" description="C3H1-type" evidence="6">
    <location>
        <begin position="1015"/>
        <end position="1040"/>
    </location>
</feature>
<feature type="region of interest" description="Disordered" evidence="5">
    <location>
        <begin position="502"/>
        <end position="557"/>
    </location>
</feature>
<dbReference type="SMART" id="SM00356">
    <property type="entry name" value="ZnF_C3H1"/>
    <property type="match status" value="1"/>
</dbReference>
<dbReference type="Gene3D" id="4.10.1000.10">
    <property type="entry name" value="Zinc finger, CCCH-type"/>
    <property type="match status" value="1"/>
</dbReference>
<dbReference type="PROSITE" id="PS50103">
    <property type="entry name" value="ZF_C3H1"/>
    <property type="match status" value="1"/>
</dbReference>
<feature type="compositionally biased region" description="Polar residues" evidence="5">
    <location>
        <begin position="961"/>
        <end position="988"/>
    </location>
</feature>
<evidence type="ECO:0000256" key="1">
    <source>
        <dbReference type="ARBA" id="ARBA00022723"/>
    </source>
</evidence>
<evidence type="ECO:0000256" key="4">
    <source>
        <dbReference type="PROSITE-ProRule" id="PRU00723"/>
    </source>
</evidence>
<keyword evidence="2 4" id="KW-0863">Zinc-finger</keyword>
<evidence type="ECO:0000259" key="6">
    <source>
        <dbReference type="PROSITE" id="PS50103"/>
    </source>
</evidence>